<evidence type="ECO:0000256" key="10">
    <source>
        <dbReference type="HAMAP-Rule" id="MF_01959"/>
    </source>
</evidence>
<dbReference type="RefSeq" id="WP_345932292.1">
    <property type="nucleotide sequence ID" value="NZ_JBBKTV010000003.1"/>
</dbReference>
<comment type="subcellular location">
    <subcellularLocation>
        <location evidence="10">Cell membrane</location>
        <topology evidence="10">Single-pass type II membrane protein</topology>
    </subcellularLocation>
    <subcellularLocation>
        <location evidence="1">Membrane</location>
    </subcellularLocation>
</comment>
<gene>
    <name evidence="10 13" type="primary">ccmE</name>
    <name evidence="10" type="synonym">cycJ</name>
    <name evidence="13" type="ORF">WG926_04450</name>
</gene>
<feature type="transmembrane region" description="Helical" evidence="12">
    <location>
        <begin position="34"/>
        <end position="55"/>
    </location>
</feature>
<dbReference type="SUPFAM" id="SSF82093">
    <property type="entry name" value="Heme chaperone CcmE"/>
    <property type="match status" value="1"/>
</dbReference>
<dbReference type="NCBIfam" id="NF009731">
    <property type="entry name" value="PRK13254.1-5"/>
    <property type="match status" value="1"/>
</dbReference>
<feature type="binding site" description="covalent" evidence="10">
    <location>
        <position position="148"/>
    </location>
    <ligand>
        <name>heme</name>
        <dbReference type="ChEBI" id="CHEBI:30413"/>
    </ligand>
</feature>
<evidence type="ECO:0000313" key="13">
    <source>
        <dbReference type="EMBL" id="MEN2987543.1"/>
    </source>
</evidence>
<keyword evidence="8 10" id="KW-0408">Iron</keyword>
<evidence type="ECO:0000256" key="12">
    <source>
        <dbReference type="SAM" id="Phobius"/>
    </source>
</evidence>
<dbReference type="PANTHER" id="PTHR34128:SF2">
    <property type="entry name" value="CYTOCHROME C-TYPE BIOGENESIS PROTEIN CCME HOMOLOG, MITOCHONDRIAL"/>
    <property type="match status" value="1"/>
</dbReference>
<proteinExistence type="inferred from homology"/>
<comment type="similarity">
    <text evidence="10">Belongs to the CcmE/CycJ family.</text>
</comment>
<evidence type="ECO:0000256" key="5">
    <source>
        <dbReference type="ARBA" id="ARBA00022748"/>
    </source>
</evidence>
<keyword evidence="14" id="KW-1185">Reference proteome</keyword>
<dbReference type="InterPro" id="IPR012340">
    <property type="entry name" value="NA-bd_OB-fold"/>
</dbReference>
<dbReference type="Gene3D" id="2.40.50.140">
    <property type="entry name" value="Nucleic acid-binding proteins"/>
    <property type="match status" value="1"/>
</dbReference>
<accession>A0ABU9YFI3</accession>
<dbReference type="HAMAP" id="MF_01959">
    <property type="entry name" value="CcmE"/>
    <property type="match status" value="1"/>
</dbReference>
<dbReference type="NCBIfam" id="NF009729">
    <property type="entry name" value="PRK13254.1-3"/>
    <property type="match status" value="1"/>
</dbReference>
<evidence type="ECO:0000256" key="3">
    <source>
        <dbReference type="ARBA" id="ARBA00022692"/>
    </source>
</evidence>
<reference evidence="13 14" key="1">
    <citation type="submission" date="2024-03" db="EMBL/GenBank/DDBJ databases">
        <title>High-quality draft genome sequencing of Tistrella sp. BH-R2-4.</title>
        <authorList>
            <person name="Dong C."/>
        </authorList>
    </citation>
    <scope>NUCLEOTIDE SEQUENCE [LARGE SCALE GENOMIC DNA]</scope>
    <source>
        <strain evidence="13 14">BH-R2-4</strain>
    </source>
</reference>
<evidence type="ECO:0000256" key="11">
    <source>
        <dbReference type="SAM" id="MobiDB-lite"/>
    </source>
</evidence>
<dbReference type="EMBL" id="JBBKTW010000002">
    <property type="protein sequence ID" value="MEN2987543.1"/>
    <property type="molecule type" value="Genomic_DNA"/>
</dbReference>
<protein>
    <recommendedName>
        <fullName evidence="10">Cytochrome c-type biogenesis protein CcmE</fullName>
    </recommendedName>
    <alternativeName>
        <fullName evidence="10">Cytochrome c maturation protein E</fullName>
    </alternativeName>
    <alternativeName>
        <fullName evidence="10">Heme chaperone CcmE</fullName>
    </alternativeName>
</protein>
<keyword evidence="10" id="KW-1003">Cell membrane</keyword>
<feature type="topological domain" description="Extracellular" evidence="10">
    <location>
        <begin position="55"/>
        <end position="192"/>
    </location>
</feature>
<name>A0ABU9YFI3_9PROT</name>
<dbReference type="NCBIfam" id="NF009727">
    <property type="entry name" value="PRK13254.1-1"/>
    <property type="match status" value="1"/>
</dbReference>
<keyword evidence="5 10" id="KW-0201">Cytochrome c-type biogenesis</keyword>
<keyword evidence="4 10" id="KW-0479">Metal-binding</keyword>
<feature type="region of interest" description="Disordered" evidence="11">
    <location>
        <begin position="167"/>
        <end position="192"/>
    </location>
</feature>
<comment type="function">
    <text evidence="10">Heme chaperone required for the biogenesis of c-type cytochromes. Transiently binds heme delivered by CcmC and transfers the heme to apo-cytochromes in a process facilitated by CcmF and CcmH.</text>
</comment>
<comment type="caution">
    <text evidence="13">The sequence shown here is derived from an EMBL/GenBank/DDBJ whole genome shotgun (WGS) entry which is preliminary data.</text>
</comment>
<dbReference type="PANTHER" id="PTHR34128">
    <property type="entry name" value="CYTOCHROME C-TYPE BIOGENESIS PROTEIN CCME HOMOLOG, MITOCHONDRIAL"/>
    <property type="match status" value="1"/>
</dbReference>
<dbReference type="InterPro" id="IPR004329">
    <property type="entry name" value="CcmE"/>
</dbReference>
<dbReference type="Proteomes" id="UP001413721">
    <property type="component" value="Unassembled WGS sequence"/>
</dbReference>
<feature type="region of interest" description="Disordered" evidence="11">
    <location>
        <begin position="1"/>
        <end position="27"/>
    </location>
</feature>
<evidence type="ECO:0000256" key="9">
    <source>
        <dbReference type="ARBA" id="ARBA00023136"/>
    </source>
</evidence>
<organism evidence="13 14">
    <name type="scientific">Tistrella arctica</name>
    <dbReference type="NCBI Taxonomy" id="3133430"/>
    <lineage>
        <taxon>Bacteria</taxon>
        <taxon>Pseudomonadati</taxon>
        <taxon>Pseudomonadota</taxon>
        <taxon>Alphaproteobacteria</taxon>
        <taxon>Geminicoccales</taxon>
        <taxon>Geminicoccaceae</taxon>
        <taxon>Tistrella</taxon>
    </lineage>
</organism>
<sequence length="192" mass="20498">MSPAPDRSASADLPPRRPVSGTPPRRFTRKRRRMYALGGILALVAVALALVLGAFRDNLLFFYSPSDIIAKQVEPGTRLRVGGLVEAGSVARGPGTNVAFVVTDGAETLTIRYDGLLPDLFREGQGIVAEGRFEPDGTVTAEQVLAKHDETYMPPEVVDAMKRAGTWKGDGEGAGTADHQTLMKPADGEAPR</sequence>
<evidence type="ECO:0000256" key="7">
    <source>
        <dbReference type="ARBA" id="ARBA00022989"/>
    </source>
</evidence>
<evidence type="ECO:0000256" key="8">
    <source>
        <dbReference type="ARBA" id="ARBA00023004"/>
    </source>
</evidence>
<evidence type="ECO:0000256" key="2">
    <source>
        <dbReference type="ARBA" id="ARBA00022617"/>
    </source>
</evidence>
<feature type="topological domain" description="Cytoplasmic" evidence="10">
    <location>
        <begin position="1"/>
        <end position="33"/>
    </location>
</feature>
<keyword evidence="9 10" id="KW-0472">Membrane</keyword>
<keyword evidence="6 10" id="KW-0735">Signal-anchor</keyword>
<keyword evidence="7 10" id="KW-1133">Transmembrane helix</keyword>
<keyword evidence="3 10" id="KW-0812">Transmembrane</keyword>
<evidence type="ECO:0000256" key="4">
    <source>
        <dbReference type="ARBA" id="ARBA00022723"/>
    </source>
</evidence>
<dbReference type="Pfam" id="PF03100">
    <property type="entry name" value="CcmE"/>
    <property type="match status" value="1"/>
</dbReference>
<feature type="binding site" description="axial binding residue" evidence="10">
    <location>
        <position position="152"/>
    </location>
    <ligand>
        <name>heme</name>
        <dbReference type="ChEBI" id="CHEBI:30413"/>
    </ligand>
    <ligandPart>
        <name>Fe</name>
        <dbReference type="ChEBI" id="CHEBI:18248"/>
    </ligandPart>
</feature>
<keyword evidence="2 10" id="KW-0349">Heme</keyword>
<evidence type="ECO:0000313" key="14">
    <source>
        <dbReference type="Proteomes" id="UP001413721"/>
    </source>
</evidence>
<evidence type="ECO:0000256" key="1">
    <source>
        <dbReference type="ARBA" id="ARBA00004370"/>
    </source>
</evidence>
<evidence type="ECO:0000256" key="6">
    <source>
        <dbReference type="ARBA" id="ARBA00022968"/>
    </source>
</evidence>
<dbReference type="InterPro" id="IPR036127">
    <property type="entry name" value="CcmE-like_sf"/>
</dbReference>